<dbReference type="EMBL" id="DWWA01000008">
    <property type="protein sequence ID" value="HJC71466.1"/>
    <property type="molecule type" value="Genomic_DNA"/>
</dbReference>
<evidence type="ECO:0000313" key="2">
    <source>
        <dbReference type="EMBL" id="HJC71466.1"/>
    </source>
</evidence>
<comment type="caution">
    <text evidence="2">The sequence shown here is derived from an EMBL/GenBank/DDBJ whole genome shotgun (WGS) entry which is preliminary data.</text>
</comment>
<proteinExistence type="predicted"/>
<sequence>MKRQTITLLGLTGALVLCAAGYAVLALTPEEEQAPGVALTASADELTAASWQVDGAELSFVKTDDVWHLEGDEAFPVDGEKVLTALTALTPLEAQPLSEQTEDAATYGISDDSDRVTLTTADGETVIRFGDNNPLATGRYCAPDGGDGVYLASSTALEALTTDVMDFIEMEEVPDMTDTVGGSIESAGTTVQVLPRQQDEDSLDGFTWESEGGKPLDTGSVESTLSYLTGLSYLRCAAYAPQDLAQYGLETPQATVRVTYRDAEGQEAQLAWRLGAETDDGFYASPEGSKHVYVIDAALGQAVLDGASTDFSARQPFQLAWENAVSVTLKTQEKTTEMEIVREISDESESSSTSSVAVSYTVDGESVGASDAAQWLNDWNALTTTGQAESFDGEAWFTMTVTPLNGEPVVLEWAKTEEAAAVRQDGGAWKIVDMSAVQTLLEFWNADAQAEAATSESAS</sequence>
<dbReference type="AlphaFoldDB" id="A0A9D2Q4R5"/>
<organism evidence="2 3">
    <name type="scientific">Candidatus Ruthenibacterium merdavium</name>
    <dbReference type="NCBI Taxonomy" id="2838752"/>
    <lineage>
        <taxon>Bacteria</taxon>
        <taxon>Bacillati</taxon>
        <taxon>Bacillota</taxon>
        <taxon>Clostridia</taxon>
        <taxon>Eubacteriales</taxon>
        <taxon>Oscillospiraceae</taxon>
        <taxon>Ruthenibacterium</taxon>
    </lineage>
</organism>
<feature type="domain" description="DUF4340" evidence="1">
    <location>
        <begin position="67"/>
        <end position="169"/>
    </location>
</feature>
<accession>A0A9D2Q4R5</accession>
<reference evidence="2" key="2">
    <citation type="submission" date="2021-04" db="EMBL/GenBank/DDBJ databases">
        <authorList>
            <person name="Gilroy R."/>
        </authorList>
    </citation>
    <scope>NUCLEOTIDE SEQUENCE</scope>
    <source>
        <strain evidence="2">5933</strain>
    </source>
</reference>
<evidence type="ECO:0000259" key="1">
    <source>
        <dbReference type="Pfam" id="PF14238"/>
    </source>
</evidence>
<reference evidence="2" key="1">
    <citation type="journal article" date="2021" name="PeerJ">
        <title>Extensive microbial diversity within the chicken gut microbiome revealed by metagenomics and culture.</title>
        <authorList>
            <person name="Gilroy R."/>
            <person name="Ravi A."/>
            <person name="Getino M."/>
            <person name="Pursley I."/>
            <person name="Horton D.L."/>
            <person name="Alikhan N.F."/>
            <person name="Baker D."/>
            <person name="Gharbi K."/>
            <person name="Hall N."/>
            <person name="Watson M."/>
            <person name="Adriaenssens E.M."/>
            <person name="Foster-Nyarko E."/>
            <person name="Jarju S."/>
            <person name="Secka A."/>
            <person name="Antonio M."/>
            <person name="Oren A."/>
            <person name="Chaudhuri R.R."/>
            <person name="La Ragione R."/>
            <person name="Hildebrand F."/>
            <person name="Pallen M.J."/>
        </authorList>
    </citation>
    <scope>NUCLEOTIDE SEQUENCE</scope>
    <source>
        <strain evidence="2">5933</strain>
    </source>
</reference>
<feature type="domain" description="DUF4340" evidence="1">
    <location>
        <begin position="211"/>
        <end position="353"/>
    </location>
</feature>
<dbReference type="InterPro" id="IPR025641">
    <property type="entry name" value="DUF4340"/>
</dbReference>
<name>A0A9D2Q4R5_9FIRM</name>
<evidence type="ECO:0000313" key="3">
    <source>
        <dbReference type="Proteomes" id="UP000823918"/>
    </source>
</evidence>
<gene>
    <name evidence="2" type="ORF">H9698_01555</name>
</gene>
<protein>
    <submittedName>
        <fullName evidence="2">DUF4340 domain-containing protein</fullName>
    </submittedName>
</protein>
<dbReference type="Pfam" id="PF14238">
    <property type="entry name" value="DUF4340"/>
    <property type="match status" value="2"/>
</dbReference>
<dbReference type="Proteomes" id="UP000823918">
    <property type="component" value="Unassembled WGS sequence"/>
</dbReference>